<evidence type="ECO:0000259" key="1">
    <source>
        <dbReference type="Pfam" id="PF04073"/>
    </source>
</evidence>
<dbReference type="GO" id="GO:0002161">
    <property type="term" value="F:aminoacyl-tRNA deacylase activity"/>
    <property type="evidence" value="ECO:0007669"/>
    <property type="project" value="InterPro"/>
</dbReference>
<accession>A0A1F5S394</accession>
<dbReference type="PANTHER" id="PTHR30411:SF9">
    <property type="entry name" value="MULTIFUNCTIONAL SER_THR-TRNA DEACYLASE PROXP-Y"/>
    <property type="match status" value="1"/>
</dbReference>
<feature type="domain" description="YbaK/aminoacyl-tRNA synthetase-associated" evidence="1">
    <location>
        <begin position="23"/>
        <end position="141"/>
    </location>
</feature>
<dbReference type="Gene3D" id="3.90.960.10">
    <property type="entry name" value="YbaK/aminoacyl-tRNA synthetase-associated domain"/>
    <property type="match status" value="1"/>
</dbReference>
<dbReference type="Pfam" id="PF04073">
    <property type="entry name" value="tRNA_edit"/>
    <property type="match status" value="1"/>
</dbReference>
<dbReference type="SUPFAM" id="SSF55826">
    <property type="entry name" value="YbaK/ProRS associated domain"/>
    <property type="match status" value="1"/>
</dbReference>
<name>A0A1F5S394_9BACT</name>
<dbReference type="PANTHER" id="PTHR30411">
    <property type="entry name" value="CYTOPLASMIC PROTEIN"/>
    <property type="match status" value="1"/>
</dbReference>
<proteinExistence type="predicted"/>
<gene>
    <name evidence="2" type="ORF">A2257_02030</name>
</gene>
<protein>
    <recommendedName>
        <fullName evidence="1">YbaK/aminoacyl-tRNA synthetase-associated domain-containing protein</fullName>
    </recommendedName>
</protein>
<sequence>MPIPKKVLNYLEKNKIAHKIIGHKKVYTAYDAAQTLKTKLSNIAKTLVVKADKNYILAVLPASRNLDFQKLKKILKAKKVEIAKENIMQKIFKVKPGAITSFGEIYKIPVYLDKLLLKSKKIIAGAGTYRDSFEMTAKNFLKATKGIMGDIGKKK</sequence>
<evidence type="ECO:0000313" key="3">
    <source>
        <dbReference type="Proteomes" id="UP000177407"/>
    </source>
</evidence>
<evidence type="ECO:0000313" key="2">
    <source>
        <dbReference type="EMBL" id="OGF21042.1"/>
    </source>
</evidence>
<organism evidence="2 3">
    <name type="scientific">Candidatus Falkowbacteria bacterium RIFOXYA2_FULL_38_12</name>
    <dbReference type="NCBI Taxonomy" id="1797993"/>
    <lineage>
        <taxon>Bacteria</taxon>
        <taxon>Candidatus Falkowiibacteriota</taxon>
    </lineage>
</organism>
<reference evidence="2 3" key="1">
    <citation type="journal article" date="2016" name="Nat. Commun.">
        <title>Thousands of microbial genomes shed light on interconnected biogeochemical processes in an aquifer system.</title>
        <authorList>
            <person name="Anantharaman K."/>
            <person name="Brown C.T."/>
            <person name="Hug L.A."/>
            <person name="Sharon I."/>
            <person name="Castelle C.J."/>
            <person name="Probst A.J."/>
            <person name="Thomas B.C."/>
            <person name="Singh A."/>
            <person name="Wilkins M.J."/>
            <person name="Karaoz U."/>
            <person name="Brodie E.L."/>
            <person name="Williams K.H."/>
            <person name="Hubbard S.S."/>
            <person name="Banfield J.F."/>
        </authorList>
    </citation>
    <scope>NUCLEOTIDE SEQUENCE [LARGE SCALE GENOMIC DNA]</scope>
</reference>
<dbReference type="Proteomes" id="UP000177407">
    <property type="component" value="Unassembled WGS sequence"/>
</dbReference>
<dbReference type="InterPro" id="IPR036754">
    <property type="entry name" value="YbaK/aa-tRNA-synt-asso_dom_sf"/>
</dbReference>
<dbReference type="InterPro" id="IPR007214">
    <property type="entry name" value="YbaK/aa-tRNA-synth-assoc-dom"/>
</dbReference>
<dbReference type="EMBL" id="MFGA01000017">
    <property type="protein sequence ID" value="OGF21042.1"/>
    <property type="molecule type" value="Genomic_DNA"/>
</dbReference>
<comment type="caution">
    <text evidence="2">The sequence shown here is derived from an EMBL/GenBank/DDBJ whole genome shotgun (WGS) entry which is preliminary data.</text>
</comment>
<dbReference type="CDD" id="cd04332">
    <property type="entry name" value="YbaK_like"/>
    <property type="match status" value="1"/>
</dbReference>
<dbReference type="AlphaFoldDB" id="A0A1F5S394"/>